<dbReference type="GO" id="GO:0000136">
    <property type="term" value="C:mannan polymerase complex"/>
    <property type="evidence" value="ECO:0007669"/>
    <property type="project" value="TreeGrafter"/>
</dbReference>
<feature type="region of interest" description="Disordered" evidence="2">
    <location>
        <begin position="64"/>
        <end position="86"/>
    </location>
</feature>
<evidence type="ECO:0000313" key="4">
    <source>
        <dbReference type="Proteomes" id="UP000631181"/>
    </source>
</evidence>
<dbReference type="Proteomes" id="UP000631181">
    <property type="component" value="Unassembled WGS sequence"/>
</dbReference>
<feature type="compositionally biased region" description="Polar residues" evidence="2">
    <location>
        <begin position="69"/>
        <end position="78"/>
    </location>
</feature>
<dbReference type="PANTHER" id="PTHR31834:SF8">
    <property type="entry name" value="TRANSFERASE, PUTATIVE (AFU_ORTHOLOGUE AFUA_6G14040)-RELATED"/>
    <property type="match status" value="1"/>
</dbReference>
<evidence type="ECO:0000256" key="2">
    <source>
        <dbReference type="SAM" id="MobiDB-lite"/>
    </source>
</evidence>
<keyword evidence="4" id="KW-1185">Reference proteome</keyword>
<dbReference type="Gene3D" id="3.90.550.20">
    <property type="match status" value="1"/>
</dbReference>
<dbReference type="GO" id="GO:0033164">
    <property type="term" value="F:initiation-specific glycolipid 1,6-alpha-mannosyltransferase activity"/>
    <property type="evidence" value="ECO:0007669"/>
    <property type="project" value="UniProtKB-EC"/>
</dbReference>
<dbReference type="Pfam" id="PF04488">
    <property type="entry name" value="Gly_transf_sug"/>
    <property type="match status" value="1"/>
</dbReference>
<evidence type="ECO:0000256" key="1">
    <source>
        <dbReference type="ARBA" id="ARBA00009003"/>
    </source>
</evidence>
<proteinExistence type="inferred from homology"/>
<keyword evidence="3" id="KW-0808">Transferase</keyword>
<dbReference type="PANTHER" id="PTHR31834">
    <property type="entry name" value="INITIATION-SPECIFIC ALPHA-1,6-MANNOSYLTRANSFERASE"/>
    <property type="match status" value="1"/>
</dbReference>
<sequence>MVSVSKLMAARGFRIVVAAVLTLVLFHFVYVQNSLNWRSSKTSTTRPSHSGPVQIIADDAVATSPIPPTSTEAAEPTSQPHPSHLPELPPLPHNVKTAIAQIPDKVWHSAKTHHVSENQLAWINSWTDVNPAHREELLTDASGEAFVEAHYQHTRPDIVEVYKELRIPILKADLLRYLAVLAEGGIWSDLDVSCDKAVADWVPPEYQDQKIDMIVGLEFDLDWRGPGTEVASQFCNWAFAARPSSRNLQVVVDTVIRVLKDIAHTNHVGISGIILEMLSDVVNVTGPKIMTVALMDSLTQLLGREVDDRDFAHIKHPKLVGDLLIMPGVSFAALQNGNPKDQGDALVSHHYEGSWKQADAEAKERKKEKNPPTVTTRNSEYVQK</sequence>
<dbReference type="EC" id="2.4.1.232" evidence="3"/>
<gene>
    <name evidence="3" type="ORF">PECM_001819</name>
</gene>
<dbReference type="InterPro" id="IPR039367">
    <property type="entry name" value="Och1-like"/>
</dbReference>
<name>A0A8J8W5E5_9EURO</name>
<feature type="compositionally biased region" description="Polar residues" evidence="2">
    <location>
        <begin position="372"/>
        <end position="384"/>
    </location>
</feature>
<evidence type="ECO:0000313" key="3">
    <source>
        <dbReference type="EMBL" id="KAF7718508.1"/>
    </source>
</evidence>
<dbReference type="InterPro" id="IPR007577">
    <property type="entry name" value="GlycoTrfase_DXD_sugar-bd_CS"/>
</dbReference>
<dbReference type="OrthoDB" id="409543at2759"/>
<feature type="region of interest" description="Disordered" evidence="2">
    <location>
        <begin position="356"/>
        <end position="384"/>
    </location>
</feature>
<feature type="compositionally biased region" description="Basic and acidic residues" evidence="2">
    <location>
        <begin position="356"/>
        <end position="370"/>
    </location>
</feature>
<dbReference type="EMBL" id="WIWV01000014">
    <property type="protein sequence ID" value="KAF7718508.1"/>
    <property type="molecule type" value="Genomic_DNA"/>
</dbReference>
<reference evidence="3" key="1">
    <citation type="journal article" date="2020" name="Front. Microbiol.">
        <title>Gene regulatory networks of Penicillium echinulatum 2HH and Penicillium oxalicum 114-2 inferred by a computational biology approach.</title>
        <authorList>
            <person name="Lenz A.R."/>
            <person name="Galan-Vasquez E."/>
            <person name="Balbinot E."/>
            <person name="De Abreu F.P."/>
            <person name="De Oliveira N.S."/>
            <person name="Da Rosa L.O."/>
            <person name="De Avila E Silva S."/>
            <person name="Camassola M."/>
            <person name="Dillon A.J.P."/>
            <person name="Perez-Rueda E."/>
        </authorList>
    </citation>
    <scope>NUCLEOTIDE SEQUENCE</scope>
    <source>
        <strain evidence="3">S1M29</strain>
    </source>
</reference>
<keyword evidence="3" id="KW-0328">Glycosyltransferase</keyword>
<comment type="caution">
    <text evidence="3">The sequence shown here is derived from an EMBL/GenBank/DDBJ whole genome shotgun (WGS) entry which is preliminary data.</text>
</comment>
<comment type="similarity">
    <text evidence="1">Belongs to the glycosyltransferase 32 family.</text>
</comment>
<dbReference type="SUPFAM" id="SSF53448">
    <property type="entry name" value="Nucleotide-diphospho-sugar transferases"/>
    <property type="match status" value="1"/>
</dbReference>
<dbReference type="InterPro" id="IPR029044">
    <property type="entry name" value="Nucleotide-diphossugar_trans"/>
</dbReference>
<dbReference type="GO" id="GO:0006487">
    <property type="term" value="P:protein N-linked glycosylation"/>
    <property type="evidence" value="ECO:0007669"/>
    <property type="project" value="TreeGrafter"/>
</dbReference>
<protein>
    <submittedName>
        <fullName evidence="3">Alpha-1,6-mannosyltransferase</fullName>
        <ecNumber evidence="3">2.4.1.232</ecNumber>
    </submittedName>
</protein>
<dbReference type="AlphaFoldDB" id="A0A8J8W5E5"/>
<accession>A0A8J8W5E5</accession>
<organism evidence="3 4">
    <name type="scientific">Penicillium ucsense</name>
    <dbReference type="NCBI Taxonomy" id="2839758"/>
    <lineage>
        <taxon>Eukaryota</taxon>
        <taxon>Fungi</taxon>
        <taxon>Dikarya</taxon>
        <taxon>Ascomycota</taxon>
        <taxon>Pezizomycotina</taxon>
        <taxon>Eurotiomycetes</taxon>
        <taxon>Eurotiomycetidae</taxon>
        <taxon>Eurotiales</taxon>
        <taxon>Aspergillaceae</taxon>
        <taxon>Penicillium</taxon>
    </lineage>
</organism>